<feature type="non-terminal residue" evidence="1">
    <location>
        <position position="1"/>
    </location>
</feature>
<dbReference type="Proteomes" id="UP000265520">
    <property type="component" value="Unassembled WGS sequence"/>
</dbReference>
<proteinExistence type="predicted"/>
<dbReference type="EMBL" id="LXQA010008444">
    <property type="protein sequence ID" value="MCH85401.1"/>
    <property type="molecule type" value="Genomic_DNA"/>
</dbReference>
<keyword evidence="2" id="KW-1185">Reference proteome</keyword>
<protein>
    <submittedName>
        <fullName evidence="1">Uncharacterized protein</fullName>
    </submittedName>
</protein>
<comment type="caution">
    <text evidence="1">The sequence shown here is derived from an EMBL/GenBank/DDBJ whole genome shotgun (WGS) entry which is preliminary data.</text>
</comment>
<sequence length="142" mass="16394">NVDYHNCFCQEKKKKDAEGQNSQDLHDAEEVEQTFAYAGLQSGKESRGGGRWFKEERTPILLKLCVFLLKGTCKFLLKENTLKDKIAKMLMMQKKLNMPFEYAELQSDKESRKMVQGIQNNYPIENVHVFLLKGNCKVSSKP</sequence>
<organism evidence="1 2">
    <name type="scientific">Trifolium medium</name>
    <dbReference type="NCBI Taxonomy" id="97028"/>
    <lineage>
        <taxon>Eukaryota</taxon>
        <taxon>Viridiplantae</taxon>
        <taxon>Streptophyta</taxon>
        <taxon>Embryophyta</taxon>
        <taxon>Tracheophyta</taxon>
        <taxon>Spermatophyta</taxon>
        <taxon>Magnoliopsida</taxon>
        <taxon>eudicotyledons</taxon>
        <taxon>Gunneridae</taxon>
        <taxon>Pentapetalae</taxon>
        <taxon>rosids</taxon>
        <taxon>fabids</taxon>
        <taxon>Fabales</taxon>
        <taxon>Fabaceae</taxon>
        <taxon>Papilionoideae</taxon>
        <taxon>50 kb inversion clade</taxon>
        <taxon>NPAAA clade</taxon>
        <taxon>Hologalegina</taxon>
        <taxon>IRL clade</taxon>
        <taxon>Trifolieae</taxon>
        <taxon>Trifolium</taxon>
    </lineage>
</organism>
<reference evidence="1 2" key="1">
    <citation type="journal article" date="2018" name="Front. Plant Sci.">
        <title>Red Clover (Trifolium pratense) and Zigzag Clover (T. medium) - A Picture of Genomic Similarities and Differences.</title>
        <authorList>
            <person name="Dluhosova J."/>
            <person name="Istvanek J."/>
            <person name="Nedelnik J."/>
            <person name="Repkova J."/>
        </authorList>
    </citation>
    <scope>NUCLEOTIDE SEQUENCE [LARGE SCALE GENOMIC DNA]</scope>
    <source>
        <strain evidence="2">cv. 10/8</strain>
        <tissue evidence="1">Leaf</tissue>
    </source>
</reference>
<evidence type="ECO:0000313" key="2">
    <source>
        <dbReference type="Proteomes" id="UP000265520"/>
    </source>
</evidence>
<name>A0A392MDM8_9FABA</name>
<evidence type="ECO:0000313" key="1">
    <source>
        <dbReference type="EMBL" id="MCH85401.1"/>
    </source>
</evidence>
<accession>A0A392MDM8</accession>
<dbReference type="AlphaFoldDB" id="A0A392MDM8"/>
<gene>
    <name evidence="1" type="ORF">A2U01_0006247</name>
</gene>